<feature type="transmembrane region" description="Helical" evidence="1">
    <location>
        <begin position="296"/>
        <end position="318"/>
    </location>
</feature>
<comment type="caution">
    <text evidence="3">The sequence shown here is derived from an EMBL/GenBank/DDBJ whole genome shotgun (WGS) entry which is preliminary data.</text>
</comment>
<reference evidence="3" key="1">
    <citation type="submission" date="2022-08" db="EMBL/GenBank/DDBJ databases">
        <title>Draft genome sequencing of Roseisolibacter agri AW1220.</title>
        <authorList>
            <person name="Tobiishi Y."/>
            <person name="Tonouchi A."/>
        </authorList>
    </citation>
    <scope>NUCLEOTIDE SEQUENCE</scope>
    <source>
        <strain evidence="3">AW1220</strain>
    </source>
</reference>
<evidence type="ECO:0000259" key="2">
    <source>
        <dbReference type="Pfam" id="PF00535"/>
    </source>
</evidence>
<dbReference type="PANTHER" id="PTHR43646">
    <property type="entry name" value="GLYCOSYLTRANSFERASE"/>
    <property type="match status" value="1"/>
</dbReference>
<keyword evidence="1" id="KW-1133">Transmembrane helix</keyword>
<evidence type="ECO:0000313" key="4">
    <source>
        <dbReference type="Proteomes" id="UP001161325"/>
    </source>
</evidence>
<organism evidence="3 4">
    <name type="scientific">Roseisolibacter agri</name>
    <dbReference type="NCBI Taxonomy" id="2014610"/>
    <lineage>
        <taxon>Bacteria</taxon>
        <taxon>Pseudomonadati</taxon>
        <taxon>Gemmatimonadota</taxon>
        <taxon>Gemmatimonadia</taxon>
        <taxon>Gemmatimonadales</taxon>
        <taxon>Gemmatimonadaceae</taxon>
        <taxon>Roseisolibacter</taxon>
    </lineage>
</organism>
<dbReference type="PANTHER" id="PTHR43646:SF3">
    <property type="entry name" value="SLR1566 PROTEIN"/>
    <property type="match status" value="1"/>
</dbReference>
<evidence type="ECO:0000256" key="1">
    <source>
        <dbReference type="SAM" id="Phobius"/>
    </source>
</evidence>
<keyword evidence="4" id="KW-1185">Reference proteome</keyword>
<gene>
    <name evidence="3" type="ORF">rosag_07470</name>
</gene>
<dbReference type="InterPro" id="IPR029044">
    <property type="entry name" value="Nucleotide-diphossugar_trans"/>
</dbReference>
<protein>
    <submittedName>
        <fullName evidence="3">Glycosyl transferase</fullName>
    </submittedName>
</protein>
<keyword evidence="1" id="KW-0812">Transmembrane</keyword>
<name>A0AA37Q0N9_9BACT</name>
<feature type="transmembrane region" description="Helical" evidence="1">
    <location>
        <begin position="330"/>
        <end position="347"/>
    </location>
</feature>
<proteinExistence type="predicted"/>
<sequence length="396" mass="42938">MTDPALHSWRDAALQAIPWVAAPLVVWWRTRDSRALDDYSGVAPSDAPLISVVIPARDEARNVARCLHSVLGTTWPALEVLVVDDHSTDGTGDIARAIAARDTRVRVLDNPALPDGWMGKQWACATGAAAARGDILAFVDADTTHAPDLLPRAVNAMRARGAALLSVAGRQEMETFWERVVQPQVFAVIAGRFGGTERVSRSRHAVDKIANGQCLLMTRAAYDAIGGHAAVRDAVAEDLKLAQRTHAAGLPVHLLLGESQLATRMYTSLRELVGGWRKNVFAGGREAMPLGRVGRLLFPLLLLFPALMQLWPLALLLAAAAGLLDDWTQVRMATIAVACTLLFWMAIYRRSGLSPLWALLYPLGAGTYLTIVAQAIARGRRVEWRGRVYLSASDPA</sequence>
<dbReference type="Gene3D" id="3.90.550.10">
    <property type="entry name" value="Spore Coat Polysaccharide Biosynthesis Protein SpsA, Chain A"/>
    <property type="match status" value="1"/>
</dbReference>
<keyword evidence="1" id="KW-0472">Membrane</keyword>
<dbReference type="Pfam" id="PF00535">
    <property type="entry name" value="Glycos_transf_2"/>
    <property type="match status" value="1"/>
</dbReference>
<dbReference type="SUPFAM" id="SSF53448">
    <property type="entry name" value="Nucleotide-diphospho-sugar transferases"/>
    <property type="match status" value="1"/>
</dbReference>
<accession>A0AA37Q0N9</accession>
<dbReference type="Proteomes" id="UP001161325">
    <property type="component" value="Unassembled WGS sequence"/>
</dbReference>
<dbReference type="RefSeq" id="WP_284348682.1">
    <property type="nucleotide sequence ID" value="NZ_BRXS01000001.1"/>
</dbReference>
<dbReference type="InterPro" id="IPR001173">
    <property type="entry name" value="Glyco_trans_2-like"/>
</dbReference>
<feature type="domain" description="Glycosyltransferase 2-like" evidence="2">
    <location>
        <begin position="51"/>
        <end position="223"/>
    </location>
</feature>
<dbReference type="AlphaFoldDB" id="A0AA37Q0N9"/>
<dbReference type="GO" id="GO:0016740">
    <property type="term" value="F:transferase activity"/>
    <property type="evidence" value="ECO:0007669"/>
    <property type="project" value="UniProtKB-KW"/>
</dbReference>
<dbReference type="EMBL" id="BRXS01000001">
    <property type="protein sequence ID" value="GLC24234.1"/>
    <property type="molecule type" value="Genomic_DNA"/>
</dbReference>
<feature type="transmembrane region" description="Helical" evidence="1">
    <location>
        <begin position="359"/>
        <end position="377"/>
    </location>
</feature>
<keyword evidence="3" id="KW-0808">Transferase</keyword>
<evidence type="ECO:0000313" key="3">
    <source>
        <dbReference type="EMBL" id="GLC24234.1"/>
    </source>
</evidence>